<accession>A0A8D8A9M8</accession>
<sequence>MIYVSSRESGDTKKPDIFARQRATPGHSCVSHQPTSRTINFPPGAQPATTTTTGKEQTLPRGVEHGYSIKAELLNWVPGGRLDWVGLDRPRQRGGIGEGSWVCVVVFFLRALVGTSS</sequence>
<dbReference type="AlphaFoldDB" id="A0A8D8A9M8"/>
<evidence type="ECO:0000256" key="1">
    <source>
        <dbReference type="SAM" id="MobiDB-lite"/>
    </source>
</evidence>
<feature type="region of interest" description="Disordered" evidence="1">
    <location>
        <begin position="22"/>
        <end position="59"/>
    </location>
</feature>
<evidence type="ECO:0000313" key="2">
    <source>
        <dbReference type="EMBL" id="CAG6451113.1"/>
    </source>
</evidence>
<organism evidence="2">
    <name type="scientific">Culex pipiens</name>
    <name type="common">House mosquito</name>
    <dbReference type="NCBI Taxonomy" id="7175"/>
    <lineage>
        <taxon>Eukaryota</taxon>
        <taxon>Metazoa</taxon>
        <taxon>Ecdysozoa</taxon>
        <taxon>Arthropoda</taxon>
        <taxon>Hexapoda</taxon>
        <taxon>Insecta</taxon>
        <taxon>Pterygota</taxon>
        <taxon>Neoptera</taxon>
        <taxon>Endopterygota</taxon>
        <taxon>Diptera</taxon>
        <taxon>Nematocera</taxon>
        <taxon>Culicoidea</taxon>
        <taxon>Culicidae</taxon>
        <taxon>Culicinae</taxon>
        <taxon>Culicini</taxon>
        <taxon>Culex</taxon>
        <taxon>Culex</taxon>
    </lineage>
</organism>
<protein>
    <submittedName>
        <fullName evidence="2">(northern house mosquito) hypothetical protein</fullName>
    </submittedName>
</protein>
<feature type="compositionally biased region" description="Polar residues" evidence="1">
    <location>
        <begin position="30"/>
        <end position="39"/>
    </location>
</feature>
<reference evidence="2" key="1">
    <citation type="submission" date="2021-05" db="EMBL/GenBank/DDBJ databases">
        <authorList>
            <person name="Alioto T."/>
            <person name="Alioto T."/>
            <person name="Gomez Garrido J."/>
        </authorList>
    </citation>
    <scope>NUCLEOTIDE SEQUENCE</scope>
</reference>
<name>A0A8D8A9M8_CULPI</name>
<dbReference type="EMBL" id="HBUE01017727">
    <property type="protein sequence ID" value="CAG6451113.1"/>
    <property type="molecule type" value="Transcribed_RNA"/>
</dbReference>
<proteinExistence type="predicted"/>